<evidence type="ECO:0000313" key="1">
    <source>
        <dbReference type="EMBL" id="KAH9839849.1"/>
    </source>
</evidence>
<comment type="caution">
    <text evidence="1">The sequence shown here is derived from an EMBL/GenBank/DDBJ whole genome shotgun (WGS) entry which is preliminary data.</text>
</comment>
<dbReference type="EMBL" id="JADCUA010000005">
    <property type="protein sequence ID" value="KAH9839849.1"/>
    <property type="molecule type" value="Genomic_DNA"/>
</dbReference>
<proteinExistence type="predicted"/>
<evidence type="ECO:0000313" key="2">
    <source>
        <dbReference type="Proteomes" id="UP000814176"/>
    </source>
</evidence>
<name>A0ABQ8KN65_9APHY</name>
<keyword evidence="2" id="KW-1185">Reference proteome</keyword>
<accession>A0ABQ8KN65</accession>
<reference evidence="1 2" key="1">
    <citation type="journal article" date="2021" name="Environ. Microbiol.">
        <title>Gene family expansions and transcriptome signatures uncover fungal adaptations to wood decay.</title>
        <authorList>
            <person name="Hage H."/>
            <person name="Miyauchi S."/>
            <person name="Viragh M."/>
            <person name="Drula E."/>
            <person name="Min B."/>
            <person name="Chaduli D."/>
            <person name="Navarro D."/>
            <person name="Favel A."/>
            <person name="Norest M."/>
            <person name="Lesage-Meessen L."/>
            <person name="Balint B."/>
            <person name="Merenyi Z."/>
            <person name="de Eugenio L."/>
            <person name="Morin E."/>
            <person name="Martinez A.T."/>
            <person name="Baldrian P."/>
            <person name="Stursova M."/>
            <person name="Martinez M.J."/>
            <person name="Novotny C."/>
            <person name="Magnuson J.K."/>
            <person name="Spatafora J.W."/>
            <person name="Maurice S."/>
            <person name="Pangilinan J."/>
            <person name="Andreopoulos W."/>
            <person name="LaButti K."/>
            <person name="Hundley H."/>
            <person name="Na H."/>
            <person name="Kuo A."/>
            <person name="Barry K."/>
            <person name="Lipzen A."/>
            <person name="Henrissat B."/>
            <person name="Riley R."/>
            <person name="Ahrendt S."/>
            <person name="Nagy L.G."/>
            <person name="Grigoriev I.V."/>
            <person name="Martin F."/>
            <person name="Rosso M.N."/>
        </authorList>
    </citation>
    <scope>NUCLEOTIDE SEQUENCE [LARGE SCALE GENOMIC DNA]</scope>
    <source>
        <strain evidence="1 2">CIRM-BRFM 1785</strain>
    </source>
</reference>
<protein>
    <recommendedName>
        <fullName evidence="3">Secreted protein</fullName>
    </recommendedName>
</protein>
<evidence type="ECO:0008006" key="3">
    <source>
        <dbReference type="Google" id="ProtNLM"/>
    </source>
</evidence>
<organism evidence="1 2">
    <name type="scientific">Rhodofomes roseus</name>
    <dbReference type="NCBI Taxonomy" id="34475"/>
    <lineage>
        <taxon>Eukaryota</taxon>
        <taxon>Fungi</taxon>
        <taxon>Dikarya</taxon>
        <taxon>Basidiomycota</taxon>
        <taxon>Agaricomycotina</taxon>
        <taxon>Agaricomycetes</taxon>
        <taxon>Polyporales</taxon>
        <taxon>Rhodofomes</taxon>
    </lineage>
</organism>
<dbReference type="RefSeq" id="XP_047781499.1">
    <property type="nucleotide sequence ID" value="XM_047918712.1"/>
</dbReference>
<dbReference type="GeneID" id="71999444"/>
<gene>
    <name evidence="1" type="ORF">C8Q71DRAFT_465146</name>
</gene>
<dbReference type="Proteomes" id="UP000814176">
    <property type="component" value="Unassembled WGS sequence"/>
</dbReference>
<sequence>MTVHIVLAHLASRSVAHHAGHRGVRRNALQTSGTLTVTSSYVRGRPYALKLVISPIFRSSRCKTMFYVANNVSGPETVLLTTVVTKTFRCRGTCASPMYSASSCARLKNLASSLSRGHPHSAMSK</sequence>